<organism evidence="5">
    <name type="scientific">Timema californicum</name>
    <name type="common">California timema</name>
    <name type="synonym">Walking stick</name>
    <dbReference type="NCBI Taxonomy" id="61474"/>
    <lineage>
        <taxon>Eukaryota</taxon>
        <taxon>Metazoa</taxon>
        <taxon>Ecdysozoa</taxon>
        <taxon>Arthropoda</taxon>
        <taxon>Hexapoda</taxon>
        <taxon>Insecta</taxon>
        <taxon>Pterygota</taxon>
        <taxon>Neoptera</taxon>
        <taxon>Polyneoptera</taxon>
        <taxon>Phasmatodea</taxon>
        <taxon>Timematodea</taxon>
        <taxon>Timematoidea</taxon>
        <taxon>Timematidae</taxon>
        <taxon>Timema</taxon>
    </lineage>
</organism>
<dbReference type="AlphaFoldDB" id="A0A7R9IZT8"/>
<dbReference type="PANTHER" id="PTHR13067:SF2">
    <property type="entry name" value="CASPASE-ACTIVATED DNASE"/>
    <property type="match status" value="1"/>
</dbReference>
<evidence type="ECO:0000259" key="4">
    <source>
        <dbReference type="PROSITE" id="PS51135"/>
    </source>
</evidence>
<dbReference type="EMBL" id="OE179880">
    <property type="protein sequence ID" value="CAD7570019.1"/>
    <property type="molecule type" value="Genomic_DNA"/>
</dbReference>
<feature type="compositionally biased region" description="Basic and acidic residues" evidence="3">
    <location>
        <begin position="288"/>
        <end position="303"/>
    </location>
</feature>
<dbReference type="InterPro" id="IPR039729">
    <property type="entry name" value="DFF40"/>
</dbReference>
<dbReference type="GO" id="GO:0006309">
    <property type="term" value="P:apoptotic DNA fragmentation"/>
    <property type="evidence" value="ECO:0007669"/>
    <property type="project" value="InterPro"/>
</dbReference>
<evidence type="ECO:0000256" key="1">
    <source>
        <dbReference type="ARBA" id="ARBA00022703"/>
    </source>
</evidence>
<reference evidence="5" key="1">
    <citation type="submission" date="2020-11" db="EMBL/GenBank/DDBJ databases">
        <authorList>
            <person name="Tran Van P."/>
        </authorList>
    </citation>
    <scope>NUCLEOTIDE SEQUENCE</scope>
</reference>
<dbReference type="GO" id="GO:0016787">
    <property type="term" value="F:hydrolase activity"/>
    <property type="evidence" value="ECO:0007669"/>
    <property type="project" value="InterPro"/>
</dbReference>
<dbReference type="SMART" id="SM00266">
    <property type="entry name" value="CAD"/>
    <property type="match status" value="1"/>
</dbReference>
<feature type="region of interest" description="Disordered" evidence="3">
    <location>
        <begin position="288"/>
        <end position="364"/>
    </location>
</feature>
<dbReference type="GO" id="GO:0005737">
    <property type="term" value="C:cytoplasm"/>
    <property type="evidence" value="ECO:0007669"/>
    <property type="project" value="InterPro"/>
</dbReference>
<dbReference type="GO" id="GO:0005634">
    <property type="term" value="C:nucleus"/>
    <property type="evidence" value="ECO:0007669"/>
    <property type="project" value="InterPro"/>
</dbReference>
<dbReference type="SUPFAM" id="SSF54060">
    <property type="entry name" value="His-Me finger endonucleases"/>
    <property type="match status" value="2"/>
</dbReference>
<dbReference type="InterPro" id="IPR015311">
    <property type="entry name" value="DFF40_C"/>
</dbReference>
<feature type="compositionally biased region" description="Basic and acidic residues" evidence="3">
    <location>
        <begin position="336"/>
        <end position="345"/>
    </location>
</feature>
<keyword evidence="1 2" id="KW-0053">Apoptosis</keyword>
<evidence type="ECO:0000313" key="5">
    <source>
        <dbReference type="EMBL" id="CAD7570019.1"/>
    </source>
</evidence>
<evidence type="ECO:0000256" key="3">
    <source>
        <dbReference type="SAM" id="MobiDB-lite"/>
    </source>
</evidence>
<dbReference type="InterPro" id="IPR003508">
    <property type="entry name" value="CIDE-N_dom"/>
</dbReference>
<feature type="compositionally biased region" description="Basic and acidic residues" evidence="3">
    <location>
        <begin position="319"/>
        <end position="328"/>
    </location>
</feature>
<dbReference type="Pfam" id="PF09230">
    <property type="entry name" value="DFF40"/>
    <property type="match status" value="2"/>
</dbReference>
<sequence>MKSLTHSHTPVWPPLITINGLRGFKVTNSVRSRTVGVACCSFAELVDKSCQKLDIPRKSVVVQLLDGTIVDDEEYFQTLPQHMLLIFLRPGENSLSGADILYNALQAVNLDFLHTGEQVKEFFSTDLKNKVRQLAQLISDSGRDERTTLLSSISQDPLWFQGLDTRSKSKEEVMFRSAQDRVRGYLYKTNDAIKKSEQRETRRSLFVVYQQLLTEFLHDNIVVTDFNSVGCSLCSPMQDHRVRDRLTTVMASISTMVKEVKYFGDYFNRSADLAKKRGDISTHQHNADLAKKGEGDVSTHQRNTDLANKGGGDVSTHQRNADLAKKGGGDVSTHQRNADLAKKGGDVSTHQHNTDLANKGGGDVSTHQHNTDLANKGGGDVSTHQRNADLAKEGRDVSTHQRNADLAKEEGGDVLTQRLCDDRGEFQCQGRWDRPECLYNESSRHVINPYCSKEARVLFQIWNLDHRIERSRTVVPAIIEAASISVQEHRKVNCSYFFTLLFTLSNLKLVHIVCHDKGAHNVRCDPAMYFLD</sequence>
<proteinExistence type="predicted"/>
<protein>
    <submittedName>
        <fullName evidence="5">(California timema) hypothetical protein</fullName>
    </submittedName>
</protein>
<dbReference type="Gene3D" id="3.10.20.10">
    <property type="match status" value="1"/>
</dbReference>
<dbReference type="Pfam" id="PF02017">
    <property type="entry name" value="CIDE-N"/>
    <property type="match status" value="1"/>
</dbReference>
<dbReference type="PANTHER" id="PTHR13067">
    <property type="entry name" value="CASPASE-ACTIVATED DNASE"/>
    <property type="match status" value="1"/>
</dbReference>
<dbReference type="GO" id="GO:0004520">
    <property type="term" value="F:DNA endonuclease activity"/>
    <property type="evidence" value="ECO:0007669"/>
    <property type="project" value="InterPro"/>
</dbReference>
<dbReference type="InterPro" id="IPR044925">
    <property type="entry name" value="His-Me_finger_sf"/>
</dbReference>
<name>A0A7R9IZT8_TIMCA</name>
<feature type="domain" description="CIDE-N" evidence="4">
    <location>
        <begin position="20"/>
        <end position="96"/>
    </location>
</feature>
<accession>A0A7R9IZT8</accession>
<dbReference type="SUPFAM" id="SSF54277">
    <property type="entry name" value="CAD &amp; PB1 domains"/>
    <property type="match status" value="1"/>
</dbReference>
<gene>
    <name evidence="5" type="ORF">TCMB3V08_LOCUS2734</name>
</gene>
<dbReference type="PROSITE" id="PS51135">
    <property type="entry name" value="CIDE_N"/>
    <property type="match status" value="1"/>
</dbReference>
<evidence type="ECO:0000256" key="2">
    <source>
        <dbReference type="PROSITE-ProRule" id="PRU00447"/>
    </source>
</evidence>